<evidence type="ECO:0000259" key="1">
    <source>
        <dbReference type="SMART" id="SM01007"/>
    </source>
</evidence>
<dbReference type="PANTHER" id="PTHR10672:SF39">
    <property type="entry name" value="CLASS II ALDOLASE_ADDUCIN N-TERMINAL DOMAIN-CONTAINING PROTEIN"/>
    <property type="match status" value="1"/>
</dbReference>
<dbReference type="GO" id="GO:0051015">
    <property type="term" value="F:actin filament binding"/>
    <property type="evidence" value="ECO:0007669"/>
    <property type="project" value="TreeGrafter"/>
</dbReference>
<dbReference type="InterPro" id="IPR051017">
    <property type="entry name" value="Aldolase-II_Adducin_sf"/>
</dbReference>
<dbReference type="RefSeq" id="XP_028471861.1">
    <property type="nucleotide sequence ID" value="XM_028620819.1"/>
</dbReference>
<dbReference type="OrthoDB" id="3238794at2759"/>
<dbReference type="Proteomes" id="UP000279236">
    <property type="component" value="Unassembled WGS sequence"/>
</dbReference>
<sequence length="279" mass="29806">MATLVLPKMPPAANKPGVLSFKAVMPPAFASDTERQRFQKGALALGARVMDERGWGVGYSVGLSARDALDTNLVWVVPRGKPLCTIVSADLIGVDLKGEIRVSSKDGRGLDPEWLPLHLAVYNARSDVNGITSGHTPHARAFSVKGETLKMLWQDSCTFYNCVPVCPFQTAANAATNPQGIADVLGEKGIGMILQNRGVLSCAGTIEGAVGGYVRIEGLVGNQLLVEAAIKGRGGDVVPIGEEEILFSQKNTSGEYSQWFQAQPYFARVVERHGSALEI</sequence>
<gene>
    <name evidence="2" type="ORF">EHS24_005290</name>
</gene>
<name>A0A427XDC1_9TREE</name>
<comment type="caution">
    <text evidence="2">The sequence shown here is derived from an EMBL/GenBank/DDBJ whole genome shotgun (WGS) entry which is preliminary data.</text>
</comment>
<evidence type="ECO:0000313" key="2">
    <source>
        <dbReference type="EMBL" id="RSH76714.1"/>
    </source>
</evidence>
<proteinExistence type="predicted"/>
<organism evidence="2 3">
    <name type="scientific">Apiotrichum porosum</name>
    <dbReference type="NCBI Taxonomy" id="105984"/>
    <lineage>
        <taxon>Eukaryota</taxon>
        <taxon>Fungi</taxon>
        <taxon>Dikarya</taxon>
        <taxon>Basidiomycota</taxon>
        <taxon>Agaricomycotina</taxon>
        <taxon>Tremellomycetes</taxon>
        <taxon>Trichosporonales</taxon>
        <taxon>Trichosporonaceae</taxon>
        <taxon>Apiotrichum</taxon>
    </lineage>
</organism>
<dbReference type="SUPFAM" id="SSF53639">
    <property type="entry name" value="AraD/HMP-PK domain-like"/>
    <property type="match status" value="1"/>
</dbReference>
<reference evidence="2 3" key="1">
    <citation type="submission" date="2018-11" db="EMBL/GenBank/DDBJ databases">
        <title>Genome sequence of Apiotrichum porosum DSM 27194.</title>
        <authorList>
            <person name="Aliyu H."/>
            <person name="Gorte O."/>
            <person name="Ochsenreither K."/>
        </authorList>
    </citation>
    <scope>NUCLEOTIDE SEQUENCE [LARGE SCALE GENOMIC DNA]</scope>
    <source>
        <strain evidence="2 3">DSM 27194</strain>
    </source>
</reference>
<evidence type="ECO:0000313" key="3">
    <source>
        <dbReference type="Proteomes" id="UP000279236"/>
    </source>
</evidence>
<protein>
    <recommendedName>
        <fullName evidence="1">Class II aldolase/adducin N-terminal domain-containing protein</fullName>
    </recommendedName>
</protein>
<dbReference type="InterPro" id="IPR001303">
    <property type="entry name" value="Aldolase_II/adducin_N"/>
</dbReference>
<dbReference type="GO" id="GO:0005856">
    <property type="term" value="C:cytoskeleton"/>
    <property type="evidence" value="ECO:0007669"/>
    <property type="project" value="TreeGrafter"/>
</dbReference>
<keyword evidence="3" id="KW-1185">Reference proteome</keyword>
<dbReference type="SMART" id="SM01007">
    <property type="entry name" value="Aldolase_II"/>
    <property type="match status" value="1"/>
</dbReference>
<dbReference type="InterPro" id="IPR036409">
    <property type="entry name" value="Aldolase_II/adducin_N_sf"/>
</dbReference>
<dbReference type="Gene3D" id="3.40.225.10">
    <property type="entry name" value="Class II aldolase/adducin N-terminal domain"/>
    <property type="match status" value="1"/>
</dbReference>
<dbReference type="AlphaFoldDB" id="A0A427XDC1"/>
<accession>A0A427XDC1</accession>
<dbReference type="GeneID" id="39589833"/>
<dbReference type="PANTHER" id="PTHR10672">
    <property type="entry name" value="ADDUCIN"/>
    <property type="match status" value="1"/>
</dbReference>
<dbReference type="STRING" id="105984.A0A427XDC1"/>
<dbReference type="EMBL" id="RSCE01000021">
    <property type="protein sequence ID" value="RSH76714.1"/>
    <property type="molecule type" value="Genomic_DNA"/>
</dbReference>
<dbReference type="Pfam" id="PF00596">
    <property type="entry name" value="Aldolase_II"/>
    <property type="match status" value="1"/>
</dbReference>
<feature type="domain" description="Class II aldolase/adducin N-terminal" evidence="1">
    <location>
        <begin position="41"/>
        <end position="224"/>
    </location>
</feature>